<gene>
    <name evidence="2" type="ORF">GCM10010339_44240</name>
</gene>
<dbReference type="EMBL" id="BMVG01000009">
    <property type="protein sequence ID" value="GHE05976.1"/>
    <property type="molecule type" value="Genomic_DNA"/>
</dbReference>
<comment type="caution">
    <text evidence="2">The sequence shown here is derived from an EMBL/GenBank/DDBJ whole genome shotgun (WGS) entry which is preliminary data.</text>
</comment>
<accession>A0A919D3J4</accession>
<dbReference type="AlphaFoldDB" id="A0A919D3J4"/>
<proteinExistence type="predicted"/>
<evidence type="ECO:0000256" key="1">
    <source>
        <dbReference type="SAM" id="SignalP"/>
    </source>
</evidence>
<protein>
    <submittedName>
        <fullName evidence="2">Uncharacterized protein</fullName>
    </submittedName>
</protein>
<sequence>MGKRVLAAFGVVAPMGGVLASGLSAAPTSADAAISSTVERTGSSEEAQLQALYRQAVAEGGRLVVFTGGARSGQDDYLKNAFAKTFPKTKGDIVVDFSKNHDARVDHQGTQG</sequence>
<feature type="signal peptide" evidence="1">
    <location>
        <begin position="1"/>
        <end position="20"/>
    </location>
</feature>
<evidence type="ECO:0000313" key="3">
    <source>
        <dbReference type="Proteomes" id="UP000655443"/>
    </source>
</evidence>
<dbReference type="Proteomes" id="UP000655443">
    <property type="component" value="Unassembled WGS sequence"/>
</dbReference>
<name>A0A919D3J4_9ACTN</name>
<reference evidence="2" key="2">
    <citation type="submission" date="2020-09" db="EMBL/GenBank/DDBJ databases">
        <authorList>
            <person name="Sun Q."/>
            <person name="Ohkuma M."/>
        </authorList>
    </citation>
    <scope>NUCLEOTIDE SEQUENCE</scope>
    <source>
        <strain evidence="2">JCM 4714</strain>
    </source>
</reference>
<reference evidence="2" key="1">
    <citation type="journal article" date="2014" name="Int. J. Syst. Evol. Microbiol.">
        <title>Complete genome sequence of Corynebacterium casei LMG S-19264T (=DSM 44701T), isolated from a smear-ripened cheese.</title>
        <authorList>
            <consortium name="US DOE Joint Genome Institute (JGI-PGF)"/>
            <person name="Walter F."/>
            <person name="Albersmeier A."/>
            <person name="Kalinowski J."/>
            <person name="Ruckert C."/>
        </authorList>
    </citation>
    <scope>NUCLEOTIDE SEQUENCE</scope>
    <source>
        <strain evidence="2">JCM 4714</strain>
    </source>
</reference>
<evidence type="ECO:0000313" key="2">
    <source>
        <dbReference type="EMBL" id="GHE05976.1"/>
    </source>
</evidence>
<keyword evidence="1" id="KW-0732">Signal</keyword>
<organism evidence="2 3">
    <name type="scientific">Streptomyces alanosinicus</name>
    <dbReference type="NCBI Taxonomy" id="68171"/>
    <lineage>
        <taxon>Bacteria</taxon>
        <taxon>Bacillati</taxon>
        <taxon>Actinomycetota</taxon>
        <taxon>Actinomycetes</taxon>
        <taxon>Kitasatosporales</taxon>
        <taxon>Streptomycetaceae</taxon>
        <taxon>Streptomyces</taxon>
    </lineage>
</organism>
<feature type="chain" id="PRO_5038382173" evidence="1">
    <location>
        <begin position="21"/>
        <end position="112"/>
    </location>
</feature>
<dbReference type="RefSeq" id="WP_229881893.1">
    <property type="nucleotide sequence ID" value="NZ_BMVG01000009.1"/>
</dbReference>
<keyword evidence="3" id="KW-1185">Reference proteome</keyword>